<dbReference type="PIRSF" id="PIRSF018153">
    <property type="entry name" value="Glyco_trans_15"/>
    <property type="match status" value="1"/>
</dbReference>
<evidence type="ECO:0000256" key="4">
    <source>
        <dbReference type="PIRSR" id="PIRSR018153-1"/>
    </source>
</evidence>
<evidence type="ECO:0000256" key="2">
    <source>
        <dbReference type="ARBA" id="ARBA00022676"/>
    </source>
</evidence>
<keyword evidence="2 6" id="KW-0328">Glycosyltransferase</keyword>
<sequence>MLELRLSLLSFLSKTCRSGMMSNSALNLMLLSYLRLPPQRFAFPAIISSLCFVLTVLFLRLYPSDDLQYSRINTDIDAPFISGCQDPIAAAKAHPREKAAIVMLARNSEFSGILRSIESIEQRFNRYFNYPYVLLNDKKFNSTIRAAVRNATSSLVEFGQIPEAVWNFPSWTNRSLVQEAIALQGDRSILYGGMESYHKMCRFYSGFFYKHELLAKYEWYWRLEPDVSFYCDITYDPFVYMAKHNKVYGFNIAVKESSETVPSLFRYVTYYKRKHNIQSKGLWEMFITEESKHGSHNDDFEAMEAMEGESYNLCHFWSNFEIARLDFFRSPEYEALFNTIEDSGGFWNERFGDAPIHSLATGLFLSPSQLHYFRDIGYRHSDIPHCPANTPGKQLPRPPVPPGSNHNAEPWDKPRKGGVGCRCQCPIDLPEIEVTSGSCINQWVDVIGGWV</sequence>
<name>A0A1U7LKY4_NEOID</name>
<dbReference type="GO" id="GO:0000032">
    <property type="term" value="P:cell wall mannoprotein biosynthetic process"/>
    <property type="evidence" value="ECO:0007669"/>
    <property type="project" value="TreeGrafter"/>
</dbReference>
<protein>
    <submittedName>
        <fullName evidence="6">O-glycoside alpha-1,2-mannosyltransferase 4</fullName>
    </submittedName>
</protein>
<dbReference type="Gene3D" id="3.90.550.10">
    <property type="entry name" value="Spore Coat Polysaccharide Biosynthesis Protein SpsA, Chain A"/>
    <property type="match status" value="1"/>
</dbReference>
<dbReference type="SUPFAM" id="SSF53448">
    <property type="entry name" value="Nucleotide-diphospho-sugar transferases"/>
    <property type="match status" value="1"/>
</dbReference>
<accession>A0A1U7LKY4</accession>
<evidence type="ECO:0000256" key="5">
    <source>
        <dbReference type="SAM" id="MobiDB-lite"/>
    </source>
</evidence>
<feature type="active site" description="Nucleophile" evidence="4">
    <location>
        <position position="321"/>
    </location>
</feature>
<evidence type="ECO:0000256" key="1">
    <source>
        <dbReference type="ARBA" id="ARBA00007677"/>
    </source>
</evidence>
<reference evidence="6 7" key="1">
    <citation type="submission" date="2016-04" db="EMBL/GenBank/DDBJ databases">
        <title>Evolutionary innovation and constraint leading to complex multicellularity in the Ascomycota.</title>
        <authorList>
            <person name="Cisse O."/>
            <person name="Nguyen A."/>
            <person name="Hewitt D.A."/>
            <person name="Jedd G."/>
            <person name="Stajich J.E."/>
        </authorList>
    </citation>
    <scope>NUCLEOTIDE SEQUENCE [LARGE SCALE GENOMIC DNA]</scope>
    <source>
        <strain evidence="6 7">DAH-3</strain>
    </source>
</reference>
<dbReference type="InterPro" id="IPR029044">
    <property type="entry name" value="Nucleotide-diphossugar_trans"/>
</dbReference>
<dbReference type="OrthoDB" id="439943at2759"/>
<dbReference type="GO" id="GO:0000026">
    <property type="term" value="F:alpha-1,2-mannosyltransferase activity"/>
    <property type="evidence" value="ECO:0007669"/>
    <property type="project" value="TreeGrafter"/>
</dbReference>
<dbReference type="Proteomes" id="UP000186594">
    <property type="component" value="Unassembled WGS sequence"/>
</dbReference>
<dbReference type="InterPro" id="IPR002685">
    <property type="entry name" value="Glyco_trans_15"/>
</dbReference>
<keyword evidence="7" id="KW-1185">Reference proteome</keyword>
<dbReference type="AlphaFoldDB" id="A0A1U7LKY4"/>
<dbReference type="PANTHER" id="PTHR31121">
    <property type="entry name" value="ALPHA-1,2 MANNOSYLTRANSFERASE KTR1"/>
    <property type="match status" value="1"/>
</dbReference>
<keyword evidence="3 6" id="KW-0808">Transferase</keyword>
<comment type="similarity">
    <text evidence="1">Belongs to the glycosyltransferase 15 family.</text>
</comment>
<dbReference type="PANTHER" id="PTHR31121:SF2">
    <property type="entry name" value="MANNOSYLTRANSFERASE KTR5-RELATED"/>
    <property type="match status" value="1"/>
</dbReference>
<dbReference type="OMA" id="YNDFFEM"/>
<dbReference type="GO" id="GO:0006487">
    <property type="term" value="P:protein N-linked glycosylation"/>
    <property type="evidence" value="ECO:0007669"/>
    <property type="project" value="TreeGrafter"/>
</dbReference>
<dbReference type="STRING" id="1198029.A0A1U7LKY4"/>
<evidence type="ECO:0000313" key="7">
    <source>
        <dbReference type="Proteomes" id="UP000186594"/>
    </source>
</evidence>
<comment type="caution">
    <text evidence="6">The sequence shown here is derived from an EMBL/GenBank/DDBJ whole genome shotgun (WGS) entry which is preliminary data.</text>
</comment>
<dbReference type="Pfam" id="PF01793">
    <property type="entry name" value="Glyco_transf_15"/>
    <property type="match status" value="1"/>
</dbReference>
<feature type="region of interest" description="Disordered" evidence="5">
    <location>
        <begin position="387"/>
        <end position="418"/>
    </location>
</feature>
<organism evidence="6 7">
    <name type="scientific">Neolecta irregularis (strain DAH-3)</name>
    <dbReference type="NCBI Taxonomy" id="1198029"/>
    <lineage>
        <taxon>Eukaryota</taxon>
        <taxon>Fungi</taxon>
        <taxon>Dikarya</taxon>
        <taxon>Ascomycota</taxon>
        <taxon>Taphrinomycotina</taxon>
        <taxon>Neolectales</taxon>
        <taxon>Neolectaceae</taxon>
        <taxon>Neolecta</taxon>
    </lineage>
</organism>
<gene>
    <name evidence="6" type="ORF">NEOLI_004880</name>
</gene>
<evidence type="ECO:0000256" key="3">
    <source>
        <dbReference type="ARBA" id="ARBA00022679"/>
    </source>
</evidence>
<dbReference type="GO" id="GO:0005794">
    <property type="term" value="C:Golgi apparatus"/>
    <property type="evidence" value="ECO:0007669"/>
    <property type="project" value="TreeGrafter"/>
</dbReference>
<dbReference type="EMBL" id="LXFE01001923">
    <property type="protein sequence ID" value="OLL23298.1"/>
    <property type="molecule type" value="Genomic_DNA"/>
</dbReference>
<dbReference type="GO" id="GO:0016020">
    <property type="term" value="C:membrane"/>
    <property type="evidence" value="ECO:0007669"/>
    <property type="project" value="InterPro"/>
</dbReference>
<evidence type="ECO:0000313" key="6">
    <source>
        <dbReference type="EMBL" id="OLL23298.1"/>
    </source>
</evidence>
<proteinExistence type="inferred from homology"/>